<feature type="region of interest" description="Disordered" evidence="1">
    <location>
        <begin position="144"/>
        <end position="230"/>
    </location>
</feature>
<feature type="region of interest" description="Disordered" evidence="1">
    <location>
        <begin position="71"/>
        <end position="109"/>
    </location>
</feature>
<dbReference type="RefSeq" id="WP_311571815.1">
    <property type="nucleotide sequence ID" value="NZ_JAVRFH010000006.1"/>
</dbReference>
<dbReference type="Proteomes" id="UP001180724">
    <property type="component" value="Unassembled WGS sequence"/>
</dbReference>
<name>A0ABU3AK24_9ACTN</name>
<feature type="compositionally biased region" description="Gly residues" evidence="1">
    <location>
        <begin position="270"/>
        <end position="281"/>
    </location>
</feature>
<sequence>MADEQDRWLDRETAELLLRGESPRAVDPAARDRAERLAAVLGALSAPPLPTSEELPGEAAALAAFRKVRAERADAPTGPRAALGRNSTSRSSDTGLVRIGPRGDAARRPRWGRPLRLGLVAALTVGMVGGVAVAAGTGVLPTPFDGAEPDPTATVSAAASPDRPRASPSPLDGVHGGAMPGGTGPGAPGRGTARGDAGHGAAGDRDSGERGTGGFDGRRPDLAASCRDARAGRELDGTRRRVLKDAAGGSSRVGEYCADLLAGTDPAAKGRGGGRGGGESGESGEAPRGRGQGKDTANDTGDRDDKAGRDGGDGTGAKDGGDAQGGKGGKGGTKGNGGKGDKGGTDDDEDHHIARPVETPHGILDPRAPSASAPRPHPPHPSTLVGAPA</sequence>
<feature type="transmembrane region" description="Helical" evidence="2">
    <location>
        <begin position="117"/>
        <end position="140"/>
    </location>
</feature>
<organism evidence="3 4">
    <name type="scientific">Streptomyces lancefieldiae</name>
    <dbReference type="NCBI Taxonomy" id="3075520"/>
    <lineage>
        <taxon>Bacteria</taxon>
        <taxon>Bacillati</taxon>
        <taxon>Actinomycetota</taxon>
        <taxon>Actinomycetes</taxon>
        <taxon>Kitasatosporales</taxon>
        <taxon>Streptomycetaceae</taxon>
        <taxon>Streptomyces</taxon>
    </lineage>
</organism>
<evidence type="ECO:0000313" key="4">
    <source>
        <dbReference type="Proteomes" id="UP001180724"/>
    </source>
</evidence>
<protein>
    <recommendedName>
        <fullName evidence="5">Extensin</fullName>
    </recommendedName>
</protein>
<keyword evidence="4" id="KW-1185">Reference proteome</keyword>
<gene>
    <name evidence="3" type="ORF">RM812_08705</name>
</gene>
<keyword evidence="2" id="KW-0812">Transmembrane</keyword>
<comment type="caution">
    <text evidence="3">The sequence shown here is derived from an EMBL/GenBank/DDBJ whole genome shotgun (WGS) entry which is preliminary data.</text>
</comment>
<feature type="region of interest" description="Disordered" evidence="1">
    <location>
        <begin position="261"/>
        <end position="389"/>
    </location>
</feature>
<evidence type="ECO:0000313" key="3">
    <source>
        <dbReference type="EMBL" id="MDT0610308.1"/>
    </source>
</evidence>
<keyword evidence="2" id="KW-1133">Transmembrane helix</keyword>
<keyword evidence="2" id="KW-0472">Membrane</keyword>
<feature type="compositionally biased region" description="Basic and acidic residues" evidence="1">
    <location>
        <begin position="216"/>
        <end position="230"/>
    </location>
</feature>
<accession>A0ABU3AK24</accession>
<feature type="compositionally biased region" description="Basic and acidic residues" evidence="1">
    <location>
        <begin position="339"/>
        <end position="355"/>
    </location>
</feature>
<feature type="compositionally biased region" description="Gly residues" evidence="1">
    <location>
        <begin position="174"/>
        <end position="189"/>
    </location>
</feature>
<feature type="compositionally biased region" description="Polar residues" evidence="1">
    <location>
        <begin position="85"/>
        <end position="94"/>
    </location>
</feature>
<evidence type="ECO:0008006" key="5">
    <source>
        <dbReference type="Google" id="ProtNLM"/>
    </source>
</evidence>
<dbReference type="EMBL" id="JAVRFH010000006">
    <property type="protein sequence ID" value="MDT0610308.1"/>
    <property type="molecule type" value="Genomic_DNA"/>
</dbReference>
<feature type="compositionally biased region" description="Gly residues" evidence="1">
    <location>
        <begin position="313"/>
        <end position="338"/>
    </location>
</feature>
<evidence type="ECO:0000256" key="2">
    <source>
        <dbReference type="SAM" id="Phobius"/>
    </source>
</evidence>
<feature type="compositionally biased region" description="Low complexity" evidence="1">
    <location>
        <begin position="156"/>
        <end position="170"/>
    </location>
</feature>
<feature type="compositionally biased region" description="Basic and acidic residues" evidence="1">
    <location>
        <begin position="285"/>
        <end position="312"/>
    </location>
</feature>
<evidence type="ECO:0000256" key="1">
    <source>
        <dbReference type="SAM" id="MobiDB-lite"/>
    </source>
</evidence>
<proteinExistence type="predicted"/>
<reference evidence="3" key="1">
    <citation type="submission" date="2024-05" db="EMBL/GenBank/DDBJ databases">
        <title>30 novel species of actinomycetes from the DSMZ collection.</title>
        <authorList>
            <person name="Nouioui I."/>
        </authorList>
    </citation>
    <scope>NUCLEOTIDE SEQUENCE</scope>
    <source>
        <strain evidence="3">DSM 40712</strain>
    </source>
</reference>